<evidence type="ECO:0000313" key="1">
    <source>
        <dbReference type="EMBL" id="KAJ7755877.1"/>
    </source>
</evidence>
<reference evidence="1" key="1">
    <citation type="submission" date="2023-03" db="EMBL/GenBank/DDBJ databases">
        <title>Massive genome expansion in bonnet fungi (Mycena s.s.) driven by repeated elements and novel gene families across ecological guilds.</title>
        <authorList>
            <consortium name="Lawrence Berkeley National Laboratory"/>
            <person name="Harder C.B."/>
            <person name="Miyauchi S."/>
            <person name="Viragh M."/>
            <person name="Kuo A."/>
            <person name="Thoen E."/>
            <person name="Andreopoulos B."/>
            <person name="Lu D."/>
            <person name="Skrede I."/>
            <person name="Drula E."/>
            <person name="Henrissat B."/>
            <person name="Morin E."/>
            <person name="Kohler A."/>
            <person name="Barry K."/>
            <person name="LaButti K."/>
            <person name="Morin E."/>
            <person name="Salamov A."/>
            <person name="Lipzen A."/>
            <person name="Mereny Z."/>
            <person name="Hegedus B."/>
            <person name="Baldrian P."/>
            <person name="Stursova M."/>
            <person name="Weitz H."/>
            <person name="Taylor A."/>
            <person name="Grigoriev I.V."/>
            <person name="Nagy L.G."/>
            <person name="Martin F."/>
            <person name="Kauserud H."/>
        </authorList>
    </citation>
    <scope>NUCLEOTIDE SEQUENCE</scope>
    <source>
        <strain evidence="1">CBHHK182m</strain>
    </source>
</reference>
<dbReference type="AlphaFoldDB" id="A0AAD7NDN7"/>
<dbReference type="EMBL" id="JARKIB010000048">
    <property type="protein sequence ID" value="KAJ7755877.1"/>
    <property type="molecule type" value="Genomic_DNA"/>
</dbReference>
<organism evidence="1 2">
    <name type="scientific">Mycena metata</name>
    <dbReference type="NCBI Taxonomy" id="1033252"/>
    <lineage>
        <taxon>Eukaryota</taxon>
        <taxon>Fungi</taxon>
        <taxon>Dikarya</taxon>
        <taxon>Basidiomycota</taxon>
        <taxon>Agaricomycotina</taxon>
        <taxon>Agaricomycetes</taxon>
        <taxon>Agaricomycetidae</taxon>
        <taxon>Agaricales</taxon>
        <taxon>Marasmiineae</taxon>
        <taxon>Mycenaceae</taxon>
        <taxon>Mycena</taxon>
    </lineage>
</organism>
<protein>
    <submittedName>
        <fullName evidence="1">Uncharacterized protein</fullName>
    </submittedName>
</protein>
<proteinExistence type="predicted"/>
<keyword evidence="2" id="KW-1185">Reference proteome</keyword>
<name>A0AAD7NDN7_9AGAR</name>
<comment type="caution">
    <text evidence="1">The sequence shown here is derived from an EMBL/GenBank/DDBJ whole genome shotgun (WGS) entry which is preliminary data.</text>
</comment>
<evidence type="ECO:0000313" key="2">
    <source>
        <dbReference type="Proteomes" id="UP001215598"/>
    </source>
</evidence>
<sequence>MPAFAFTFAYGSFGDILATGQLIVKIIVILRRGTRSTECAETEKELKFLGTDLANLTRMPVDDAAQASPLARSIADRVQEEIRHCYSDMLRFYTKINTSNGGLIRKLLWIPAEDRFLAAFRTRLAERRTVLGVLLGMLNSGGLLALQDRVIEGNTRTQETLVNGMNSLAQQLATYQQQMIAVIRQLSRGVLEDLIVVVSPAGVSIPMPFVYCRTFEVYLPKDLTRILNAYFDGEADRPKGSYSIVTFSGSSVHDYDSDVDPPSPMQLTASMELDLLFPREGSLRSDVWYRSHCARCGSPLATQQSLKCQVRLNSHCESFAQLTDTAIWSSCIPTIRSNRPGEREEANATQEARECYAAYACRATEAENTAEVISFGTI</sequence>
<gene>
    <name evidence="1" type="ORF">B0H16DRAFT_1458411</name>
</gene>
<dbReference type="Proteomes" id="UP001215598">
    <property type="component" value="Unassembled WGS sequence"/>
</dbReference>
<accession>A0AAD7NDN7</accession>